<keyword evidence="3" id="KW-0808">Transferase</keyword>
<sequence length="418" mass="48547">MLPVVGDKQQKLNGAANSTPDYEEESDTKRQNYIFFDFECTQDDLLECADGYQPGDSGCKNCGKAECGSYEHKPNLCVVHKVCLDCLNLEVTPLSECKTCGRNELIFRGINTTNKFCQWLFLETITELQFSVIISKDTTLSPSCNTYTRTVFSRRLFQAEPKNMSIEVPSCNIRMIDSINFLPMALSKLPKMFGIEELQKGYFPHLYNKKENQAVVLKHLPDVKFYNPDAMKLEDRETFLEWYQTNEKSIFDCSVELLKYCRSDVDILRRCCLKFRELFMSMTVSNAVDKGIDPFATCITIASACFWDTHSARTEWRREKIDQYRVDGYYETSNGEKVVLEYNGCFWHGCPKCYTQHTINTANNFAMSDLYHQTIEKKSHIEKKGYKYNCIWECEFDRNIRDDRNIKDSLTLSTLSLR</sequence>
<dbReference type="EC" id="2.7.7.7" evidence="2"/>
<keyword evidence="12" id="KW-1185">Reference proteome</keyword>
<dbReference type="GO" id="GO:0000166">
    <property type="term" value="F:nucleotide binding"/>
    <property type="evidence" value="ECO:0007669"/>
    <property type="project" value="InterPro"/>
</dbReference>
<organism evidence="11 12">
    <name type="scientific">Mytilus edulis</name>
    <name type="common">Blue mussel</name>
    <dbReference type="NCBI Taxonomy" id="6550"/>
    <lineage>
        <taxon>Eukaryota</taxon>
        <taxon>Metazoa</taxon>
        <taxon>Spiralia</taxon>
        <taxon>Lophotrochozoa</taxon>
        <taxon>Mollusca</taxon>
        <taxon>Bivalvia</taxon>
        <taxon>Autobranchia</taxon>
        <taxon>Pteriomorphia</taxon>
        <taxon>Mytilida</taxon>
        <taxon>Mytiloidea</taxon>
        <taxon>Mytilidae</taxon>
        <taxon>Mytilinae</taxon>
        <taxon>Mytilus</taxon>
    </lineage>
</organism>
<evidence type="ECO:0000313" key="11">
    <source>
        <dbReference type="EMBL" id="CAG2256486.1"/>
    </source>
</evidence>
<gene>
    <name evidence="11" type="ORF">MEDL_67818</name>
</gene>
<evidence type="ECO:0000256" key="2">
    <source>
        <dbReference type="ARBA" id="ARBA00012417"/>
    </source>
</evidence>
<feature type="region of interest" description="Disordered" evidence="9">
    <location>
        <begin position="1"/>
        <end position="27"/>
    </location>
</feature>
<proteinExistence type="inferred from homology"/>
<evidence type="ECO:0000256" key="7">
    <source>
        <dbReference type="ARBA" id="ARBA00023125"/>
    </source>
</evidence>
<evidence type="ECO:0000313" key="12">
    <source>
        <dbReference type="Proteomes" id="UP000683360"/>
    </source>
</evidence>
<evidence type="ECO:0000256" key="8">
    <source>
        <dbReference type="ARBA" id="ARBA00049244"/>
    </source>
</evidence>
<keyword evidence="6" id="KW-0239">DNA-directed DNA polymerase</keyword>
<dbReference type="InterPro" id="IPR011335">
    <property type="entry name" value="Restrct_endonuc-II-like"/>
</dbReference>
<evidence type="ECO:0000256" key="3">
    <source>
        <dbReference type="ARBA" id="ARBA00022679"/>
    </source>
</evidence>
<feature type="compositionally biased region" description="Polar residues" evidence="9">
    <location>
        <begin position="11"/>
        <end position="20"/>
    </location>
</feature>
<keyword evidence="7" id="KW-0238">DNA-binding</keyword>
<protein>
    <recommendedName>
        <fullName evidence="2">DNA-directed DNA polymerase</fullName>
        <ecNumber evidence="2">2.7.7.7</ecNumber>
    </recommendedName>
</protein>
<comment type="caution">
    <text evidence="11">The sequence shown here is derived from an EMBL/GenBank/DDBJ whole genome shotgun (WGS) entry which is preliminary data.</text>
</comment>
<dbReference type="PANTHER" id="PTHR33568">
    <property type="entry name" value="DNA POLYMERASE"/>
    <property type="match status" value="1"/>
</dbReference>
<dbReference type="Pfam" id="PF03175">
    <property type="entry name" value="DNA_pol_B_2"/>
    <property type="match status" value="1"/>
</dbReference>
<feature type="domain" description="DNA-directed DNA polymerase family B mitochondria/virus" evidence="10">
    <location>
        <begin position="159"/>
        <end position="289"/>
    </location>
</feature>
<evidence type="ECO:0000259" key="10">
    <source>
        <dbReference type="Pfam" id="PF03175"/>
    </source>
</evidence>
<dbReference type="EMBL" id="CAJPWZ010003307">
    <property type="protein sequence ID" value="CAG2256486.1"/>
    <property type="molecule type" value="Genomic_DNA"/>
</dbReference>
<evidence type="ECO:0000256" key="1">
    <source>
        <dbReference type="ARBA" id="ARBA00005755"/>
    </source>
</evidence>
<accession>A0A8S3VN15</accession>
<dbReference type="InterPro" id="IPR012337">
    <property type="entry name" value="RNaseH-like_sf"/>
</dbReference>
<evidence type="ECO:0000256" key="4">
    <source>
        <dbReference type="ARBA" id="ARBA00022695"/>
    </source>
</evidence>
<dbReference type="InterPro" id="IPR036397">
    <property type="entry name" value="RNaseH_sf"/>
</dbReference>
<dbReference type="AlphaFoldDB" id="A0A8S3VN15"/>
<keyword evidence="5" id="KW-0235">DNA replication</keyword>
<dbReference type="PANTHER" id="PTHR33568:SF3">
    <property type="entry name" value="DNA-DIRECTED DNA POLYMERASE"/>
    <property type="match status" value="1"/>
</dbReference>
<keyword evidence="4" id="KW-0548">Nucleotidyltransferase</keyword>
<dbReference type="Gene3D" id="3.40.960.10">
    <property type="entry name" value="VSR Endonuclease"/>
    <property type="match status" value="1"/>
</dbReference>
<name>A0A8S3VN15_MYTED</name>
<dbReference type="GO" id="GO:0003677">
    <property type="term" value="F:DNA binding"/>
    <property type="evidence" value="ECO:0007669"/>
    <property type="project" value="UniProtKB-KW"/>
</dbReference>
<dbReference type="SUPFAM" id="SSF53098">
    <property type="entry name" value="Ribonuclease H-like"/>
    <property type="match status" value="1"/>
</dbReference>
<evidence type="ECO:0000256" key="5">
    <source>
        <dbReference type="ARBA" id="ARBA00022705"/>
    </source>
</evidence>
<dbReference type="Proteomes" id="UP000683360">
    <property type="component" value="Unassembled WGS sequence"/>
</dbReference>
<evidence type="ECO:0000256" key="6">
    <source>
        <dbReference type="ARBA" id="ARBA00022932"/>
    </source>
</evidence>
<dbReference type="GO" id="GO:0006281">
    <property type="term" value="P:DNA repair"/>
    <property type="evidence" value="ECO:0007669"/>
    <property type="project" value="UniProtKB-ARBA"/>
</dbReference>
<comment type="catalytic activity">
    <reaction evidence="8">
        <text>DNA(n) + a 2'-deoxyribonucleoside 5'-triphosphate = DNA(n+1) + diphosphate</text>
        <dbReference type="Rhea" id="RHEA:22508"/>
        <dbReference type="Rhea" id="RHEA-COMP:17339"/>
        <dbReference type="Rhea" id="RHEA-COMP:17340"/>
        <dbReference type="ChEBI" id="CHEBI:33019"/>
        <dbReference type="ChEBI" id="CHEBI:61560"/>
        <dbReference type="ChEBI" id="CHEBI:173112"/>
        <dbReference type="EC" id="2.7.7.7"/>
    </reaction>
</comment>
<dbReference type="GO" id="GO:0003887">
    <property type="term" value="F:DNA-directed DNA polymerase activity"/>
    <property type="evidence" value="ECO:0007669"/>
    <property type="project" value="UniProtKB-KW"/>
</dbReference>
<dbReference type="SUPFAM" id="SSF52980">
    <property type="entry name" value="Restriction endonuclease-like"/>
    <property type="match status" value="1"/>
</dbReference>
<comment type="similarity">
    <text evidence="1">Belongs to the DNA polymerase type-B family.</text>
</comment>
<evidence type="ECO:0000256" key="9">
    <source>
        <dbReference type="SAM" id="MobiDB-lite"/>
    </source>
</evidence>
<dbReference type="Gene3D" id="3.30.420.10">
    <property type="entry name" value="Ribonuclease H-like superfamily/Ribonuclease H"/>
    <property type="match status" value="1"/>
</dbReference>
<dbReference type="GO" id="GO:0006260">
    <property type="term" value="P:DNA replication"/>
    <property type="evidence" value="ECO:0007669"/>
    <property type="project" value="UniProtKB-KW"/>
</dbReference>
<dbReference type="OrthoDB" id="10066876at2759"/>
<reference evidence="11" key="1">
    <citation type="submission" date="2021-03" db="EMBL/GenBank/DDBJ databases">
        <authorList>
            <person name="Bekaert M."/>
        </authorList>
    </citation>
    <scope>NUCLEOTIDE SEQUENCE</scope>
</reference>
<dbReference type="InterPro" id="IPR004868">
    <property type="entry name" value="DNA-dir_DNA_pol_B_mt/vir"/>
</dbReference>